<organism evidence="9 10">
    <name type="scientific">Lachnotalea glycerini</name>
    <dbReference type="NCBI Taxonomy" id="1763509"/>
    <lineage>
        <taxon>Bacteria</taxon>
        <taxon>Bacillati</taxon>
        <taxon>Bacillota</taxon>
        <taxon>Clostridia</taxon>
        <taxon>Lachnospirales</taxon>
        <taxon>Lachnospiraceae</taxon>
        <taxon>Lachnotalea</taxon>
    </lineage>
</organism>
<evidence type="ECO:0000313" key="9">
    <source>
        <dbReference type="EMBL" id="PXV86867.1"/>
    </source>
</evidence>
<dbReference type="RefSeq" id="WP_110291674.1">
    <property type="nucleotide sequence ID" value="NZ_QICS01000011.1"/>
</dbReference>
<keyword evidence="4 9" id="KW-0436">Ligase</keyword>
<dbReference type="PANTHER" id="PTHR12561">
    <property type="entry name" value="LIPOATE-PROTEIN LIGASE"/>
    <property type="match status" value="1"/>
</dbReference>
<comment type="pathway">
    <text evidence="1">Protein modification; protein lipoylation via exogenous pathway; protein N(6)-(lipoyl)lysine from lipoate: step 2/2.</text>
</comment>
<dbReference type="GO" id="GO:0016979">
    <property type="term" value="F:lipoate-protein ligase activity"/>
    <property type="evidence" value="ECO:0007669"/>
    <property type="project" value="UniProtKB-EC"/>
</dbReference>
<sequence>MKKIIISEEFNPYFNIAAEHQLFLDSEEEIHLFLWQNEDCVIIGRNQNLYAECNLAYLKEENIKAVRRFSGGGAVYQDRGNINFTFITKDQSANQVQFIKLIQSAMLKLGIDCELSGRNDLLYKNQKFSGHAYYTDSNNFMYHGTMLVRVNLEHLGKVLTPSPLKLHSKGIESVKNRVINLSDINAAITIEKVSQAFIEIFECENIEHINETNFEAPLKTLLASDEWLYAQSPDYDVELERKFSIGNVTVHICVAKDFIQKVKINTDSLNLYDFKACEDNLIGKHFCEQMIWESISQYFEKNS</sequence>
<dbReference type="Gene3D" id="3.30.930.10">
    <property type="entry name" value="Bira Bifunctional Protein, Domain 2"/>
    <property type="match status" value="1"/>
</dbReference>
<dbReference type="AlphaFoldDB" id="A0A318EP68"/>
<evidence type="ECO:0000256" key="4">
    <source>
        <dbReference type="ARBA" id="ARBA00022598"/>
    </source>
</evidence>
<evidence type="ECO:0000256" key="7">
    <source>
        <dbReference type="ARBA" id="ARBA00048037"/>
    </source>
</evidence>
<proteinExistence type="predicted"/>
<dbReference type="Pfam" id="PF21948">
    <property type="entry name" value="LplA-B_cat"/>
    <property type="match status" value="1"/>
</dbReference>
<reference evidence="9 10" key="1">
    <citation type="submission" date="2018-05" db="EMBL/GenBank/DDBJ databases">
        <title>Genomic Encyclopedia of Type Strains, Phase IV (KMG-IV): sequencing the most valuable type-strain genomes for metagenomic binning, comparative biology and taxonomic classification.</title>
        <authorList>
            <person name="Goeker M."/>
        </authorList>
    </citation>
    <scope>NUCLEOTIDE SEQUENCE [LARGE SCALE GENOMIC DNA]</scope>
    <source>
        <strain evidence="9 10">DSM 28816</strain>
    </source>
</reference>
<comment type="catalytic activity">
    <reaction evidence="7">
        <text>L-lysyl-[lipoyl-carrier protein] + (R)-lipoate + ATP = N(6)-[(R)-lipoyl]-L-lysyl-[lipoyl-carrier protein] + AMP + diphosphate + H(+)</text>
        <dbReference type="Rhea" id="RHEA:49288"/>
        <dbReference type="Rhea" id="RHEA-COMP:10500"/>
        <dbReference type="Rhea" id="RHEA-COMP:10502"/>
        <dbReference type="ChEBI" id="CHEBI:15378"/>
        <dbReference type="ChEBI" id="CHEBI:29969"/>
        <dbReference type="ChEBI" id="CHEBI:30616"/>
        <dbReference type="ChEBI" id="CHEBI:33019"/>
        <dbReference type="ChEBI" id="CHEBI:83088"/>
        <dbReference type="ChEBI" id="CHEBI:83099"/>
        <dbReference type="ChEBI" id="CHEBI:456215"/>
        <dbReference type="EC" id="6.3.1.20"/>
    </reaction>
</comment>
<dbReference type="InterPro" id="IPR045864">
    <property type="entry name" value="aa-tRNA-synth_II/BPL/LPL"/>
</dbReference>
<gene>
    <name evidence="9" type="ORF">C8E03_11167</name>
</gene>
<keyword evidence="6" id="KW-0067">ATP-binding</keyword>
<dbReference type="InterPro" id="IPR004143">
    <property type="entry name" value="BPL_LPL_catalytic"/>
</dbReference>
<dbReference type="PANTHER" id="PTHR12561:SF3">
    <property type="entry name" value="LIPOYLTRANSFERASE 1, MITOCHONDRIAL"/>
    <property type="match status" value="1"/>
</dbReference>
<evidence type="ECO:0000256" key="3">
    <source>
        <dbReference type="ARBA" id="ARBA00012367"/>
    </source>
</evidence>
<comment type="pathway">
    <text evidence="2">Protein modification; protein lipoylation via exogenous pathway; protein N(6)-(lipoyl)lysine from lipoate: step 1/2.</text>
</comment>
<evidence type="ECO:0000259" key="8">
    <source>
        <dbReference type="PROSITE" id="PS51733"/>
    </source>
</evidence>
<dbReference type="GO" id="GO:0009249">
    <property type="term" value="P:protein lipoylation"/>
    <property type="evidence" value="ECO:0007669"/>
    <property type="project" value="InterPro"/>
</dbReference>
<dbReference type="Gene3D" id="3.30.390.50">
    <property type="entry name" value="CO dehydrogenase flavoprotein, C-terminal domain"/>
    <property type="match status" value="1"/>
</dbReference>
<dbReference type="SUPFAM" id="SSF82649">
    <property type="entry name" value="SufE/NifU"/>
    <property type="match status" value="1"/>
</dbReference>
<dbReference type="Proteomes" id="UP000247523">
    <property type="component" value="Unassembled WGS sequence"/>
</dbReference>
<dbReference type="GO" id="GO:0005524">
    <property type="term" value="F:ATP binding"/>
    <property type="evidence" value="ECO:0007669"/>
    <property type="project" value="UniProtKB-KW"/>
</dbReference>
<dbReference type="GO" id="GO:0017118">
    <property type="term" value="F:lipoyltransferase activity"/>
    <property type="evidence" value="ECO:0007669"/>
    <property type="project" value="TreeGrafter"/>
</dbReference>
<dbReference type="UniPathway" id="UPA00537">
    <property type="reaction ID" value="UER00594"/>
</dbReference>
<dbReference type="InterPro" id="IPR019491">
    <property type="entry name" value="Lipoate_protein_ligase_C"/>
</dbReference>
<dbReference type="CDD" id="cd16443">
    <property type="entry name" value="LplA"/>
    <property type="match status" value="1"/>
</dbReference>
<dbReference type="SUPFAM" id="SSF55681">
    <property type="entry name" value="Class II aaRS and biotin synthetases"/>
    <property type="match status" value="1"/>
</dbReference>
<evidence type="ECO:0000256" key="6">
    <source>
        <dbReference type="ARBA" id="ARBA00022840"/>
    </source>
</evidence>
<dbReference type="InterPro" id="IPR004562">
    <property type="entry name" value="LipoylTrfase_LipoateP_Ligase"/>
</dbReference>
<evidence type="ECO:0000256" key="5">
    <source>
        <dbReference type="ARBA" id="ARBA00022741"/>
    </source>
</evidence>
<dbReference type="EMBL" id="QICS01000011">
    <property type="protein sequence ID" value="PXV86867.1"/>
    <property type="molecule type" value="Genomic_DNA"/>
</dbReference>
<protein>
    <recommendedName>
        <fullName evidence="3">lipoate--protein ligase</fullName>
        <ecNumber evidence="3">6.3.1.20</ecNumber>
    </recommendedName>
</protein>
<evidence type="ECO:0000256" key="2">
    <source>
        <dbReference type="ARBA" id="ARBA00005124"/>
    </source>
</evidence>
<name>A0A318EP68_9FIRM</name>
<dbReference type="EC" id="6.3.1.20" evidence="3"/>
<dbReference type="PROSITE" id="PS51733">
    <property type="entry name" value="BPL_LPL_CATALYTIC"/>
    <property type="match status" value="1"/>
</dbReference>
<comment type="caution">
    <text evidence="9">The sequence shown here is derived from an EMBL/GenBank/DDBJ whole genome shotgun (WGS) entry which is preliminary data.</text>
</comment>
<evidence type="ECO:0000313" key="10">
    <source>
        <dbReference type="Proteomes" id="UP000247523"/>
    </source>
</evidence>
<keyword evidence="5" id="KW-0547">Nucleotide-binding</keyword>
<evidence type="ECO:0000256" key="1">
    <source>
        <dbReference type="ARBA" id="ARBA00005085"/>
    </source>
</evidence>
<accession>A0A318EP68</accession>
<feature type="domain" description="BPL/LPL catalytic" evidence="8">
    <location>
        <begin position="26"/>
        <end position="205"/>
    </location>
</feature>
<dbReference type="GO" id="GO:0005737">
    <property type="term" value="C:cytoplasm"/>
    <property type="evidence" value="ECO:0007669"/>
    <property type="project" value="TreeGrafter"/>
</dbReference>
<dbReference type="Pfam" id="PF10437">
    <property type="entry name" value="Lip_prot_lig_C"/>
    <property type="match status" value="1"/>
</dbReference>
<dbReference type="NCBIfam" id="TIGR00545">
    <property type="entry name" value="lipoyltrans"/>
    <property type="match status" value="1"/>
</dbReference>